<dbReference type="EC" id="2.7.7.77" evidence="8"/>
<dbReference type="Proteomes" id="UP000324133">
    <property type="component" value="Unassembled WGS sequence"/>
</dbReference>
<dbReference type="AlphaFoldDB" id="A0A5B6TC56"/>
<feature type="binding site" evidence="8">
    <location>
        <position position="288"/>
    </location>
    <ligand>
        <name>GTP</name>
        <dbReference type="ChEBI" id="CHEBI:37565"/>
    </ligand>
</feature>
<dbReference type="GO" id="GO:0006777">
    <property type="term" value="P:Mo-molybdopterin cofactor biosynthetic process"/>
    <property type="evidence" value="ECO:0007669"/>
    <property type="project" value="UniProtKB-KW"/>
</dbReference>
<feature type="binding site" evidence="8">
    <location>
        <position position="259"/>
    </location>
    <ligand>
        <name>GTP</name>
        <dbReference type="ChEBI" id="CHEBI:37565"/>
    </ligand>
</feature>
<accession>A0A5B6TC56</accession>
<evidence type="ECO:0000256" key="4">
    <source>
        <dbReference type="ARBA" id="ARBA00022741"/>
    </source>
</evidence>
<feature type="domain" description="MobA-like NTP transferase" evidence="9">
    <location>
        <begin position="198"/>
        <end position="352"/>
    </location>
</feature>
<evidence type="ECO:0000256" key="3">
    <source>
        <dbReference type="ARBA" id="ARBA00022723"/>
    </source>
</evidence>
<comment type="cofactor">
    <cofactor evidence="8">
        <name>Mg(2+)</name>
        <dbReference type="ChEBI" id="CHEBI:18420"/>
    </cofactor>
</comment>
<feature type="binding site" evidence="8">
    <location>
        <begin position="201"/>
        <end position="203"/>
    </location>
    <ligand>
        <name>GTP</name>
        <dbReference type="ChEBI" id="CHEBI:37565"/>
    </ligand>
</feature>
<keyword evidence="3 8" id="KW-0479">Metal-binding</keyword>
<comment type="function">
    <text evidence="8">Transfers a GMP moiety from GTP to Mo-molybdopterin (Mo-MPT) cofactor (Moco or molybdenum cofactor) to form Mo-molybdopterin guanine dinucleotide (Mo-MGD) cofactor.</text>
</comment>
<dbReference type="HAMAP" id="MF_00316">
    <property type="entry name" value="MobA"/>
    <property type="match status" value="1"/>
</dbReference>
<dbReference type="EMBL" id="VKKY01000002">
    <property type="protein sequence ID" value="KAA3437736.1"/>
    <property type="molecule type" value="Genomic_DNA"/>
</dbReference>
<keyword evidence="1 8" id="KW-0963">Cytoplasm</keyword>
<gene>
    <name evidence="8" type="primary">mobA</name>
    <name evidence="10" type="ORF">FOA19_10560</name>
</gene>
<dbReference type="InterPro" id="IPR013482">
    <property type="entry name" value="Molybde_CF_guanTrfase"/>
</dbReference>
<dbReference type="InterPro" id="IPR025877">
    <property type="entry name" value="MobA-like_NTP_Trfase"/>
</dbReference>
<dbReference type="SUPFAM" id="SSF53448">
    <property type="entry name" value="Nucleotide-diphospho-sugar transferases"/>
    <property type="match status" value="1"/>
</dbReference>
<comment type="similarity">
    <text evidence="8">Belongs to the MobA family.</text>
</comment>
<dbReference type="GO" id="GO:0061603">
    <property type="term" value="F:molybdenum cofactor guanylyltransferase activity"/>
    <property type="evidence" value="ECO:0007669"/>
    <property type="project" value="UniProtKB-EC"/>
</dbReference>
<dbReference type="Gene3D" id="3.90.550.10">
    <property type="entry name" value="Spore Coat Polysaccharide Biosynthesis Protein SpsA, Chain A"/>
    <property type="match status" value="1"/>
</dbReference>
<dbReference type="GO" id="GO:0005737">
    <property type="term" value="C:cytoplasm"/>
    <property type="evidence" value="ECO:0007669"/>
    <property type="project" value="UniProtKB-SubCell"/>
</dbReference>
<dbReference type="OrthoDB" id="9788394at2"/>
<evidence type="ECO:0000259" key="9">
    <source>
        <dbReference type="Pfam" id="PF12804"/>
    </source>
</evidence>
<feature type="binding site" evidence="8">
    <location>
        <position position="288"/>
    </location>
    <ligand>
        <name>Mg(2+)</name>
        <dbReference type="ChEBI" id="CHEBI:18420"/>
    </ligand>
</feature>
<comment type="caution">
    <text evidence="8">Lacks conserved residue(s) required for the propagation of feature annotation.</text>
</comment>
<comment type="domain">
    <text evidence="8">The N-terminal domain determines nucleotide recognition and specific binding, while the C-terminal domain determines the specific binding to the target protein.</text>
</comment>
<evidence type="ECO:0000313" key="11">
    <source>
        <dbReference type="Proteomes" id="UP000324133"/>
    </source>
</evidence>
<evidence type="ECO:0000256" key="8">
    <source>
        <dbReference type="HAMAP-Rule" id="MF_00316"/>
    </source>
</evidence>
<evidence type="ECO:0000313" key="10">
    <source>
        <dbReference type="EMBL" id="KAA3437736.1"/>
    </source>
</evidence>
<dbReference type="GO" id="GO:0046872">
    <property type="term" value="F:metal ion binding"/>
    <property type="evidence" value="ECO:0007669"/>
    <property type="project" value="UniProtKB-KW"/>
</dbReference>
<sequence length="384" mass="42851">MNSQEHKKHSVLARPSYGNFGRQEWAFLGTSCGTIKTLADSIIAALSPIYACGYVDAQHLKDQEEAILPARLEAGALVEYTDQITYGQFSYKQSPNSFRFREMFSEVDMVLVNGNHQQAKAQVIILDENKRASLQKRVAQLNNVQLILLTHSVTEVFDFVQQAVPGWQELPTLKITDTTEIVSFFKKQLQNATPVLNGLVLAGGKSVRMGQDKGAMAWHGKEQRYFVADMLQGFCQNVFISCRPEQSASLSNTYRYLPDSFTDLGPYGAILSAFREQPDAAWLVIACDLPLLDAKTLQHLIENRAVSATATTFESPHDGFPEPLITIWEPKSYPVLLSFLAQGYTCPRKVLRNSPINLIKPINPEALLNVNTPQEAEEVKQKLG</sequence>
<keyword evidence="2 8" id="KW-0808">Transferase</keyword>
<keyword evidence="5 8" id="KW-0460">Magnesium</keyword>
<proteinExistence type="inferred from homology"/>
<dbReference type="CDD" id="cd02503">
    <property type="entry name" value="MobA"/>
    <property type="match status" value="1"/>
</dbReference>
<keyword evidence="7 8" id="KW-0501">Molybdenum cofactor biosynthesis</keyword>
<keyword evidence="11" id="KW-1185">Reference proteome</keyword>
<comment type="caution">
    <text evidence="10">The sequence shown here is derived from an EMBL/GenBank/DDBJ whole genome shotgun (WGS) entry which is preliminary data.</text>
</comment>
<name>A0A5B6TC56_9BACT</name>
<evidence type="ECO:0000256" key="6">
    <source>
        <dbReference type="ARBA" id="ARBA00023134"/>
    </source>
</evidence>
<evidence type="ECO:0000256" key="5">
    <source>
        <dbReference type="ARBA" id="ARBA00022842"/>
    </source>
</evidence>
<evidence type="ECO:0000256" key="7">
    <source>
        <dbReference type="ARBA" id="ARBA00023150"/>
    </source>
</evidence>
<comment type="catalytic activity">
    <reaction evidence="8">
        <text>Mo-molybdopterin + GTP + H(+) = Mo-molybdopterin guanine dinucleotide + diphosphate</text>
        <dbReference type="Rhea" id="RHEA:34243"/>
        <dbReference type="ChEBI" id="CHEBI:15378"/>
        <dbReference type="ChEBI" id="CHEBI:33019"/>
        <dbReference type="ChEBI" id="CHEBI:37565"/>
        <dbReference type="ChEBI" id="CHEBI:71302"/>
        <dbReference type="ChEBI" id="CHEBI:71310"/>
        <dbReference type="EC" id="2.7.7.77"/>
    </reaction>
</comment>
<keyword evidence="4 8" id="KW-0547">Nucleotide-binding</keyword>
<organism evidence="10 11">
    <name type="scientific">Rufibacter hautae</name>
    <dbReference type="NCBI Taxonomy" id="2595005"/>
    <lineage>
        <taxon>Bacteria</taxon>
        <taxon>Pseudomonadati</taxon>
        <taxon>Bacteroidota</taxon>
        <taxon>Cytophagia</taxon>
        <taxon>Cytophagales</taxon>
        <taxon>Hymenobacteraceae</taxon>
        <taxon>Rufibacter</taxon>
    </lineage>
</organism>
<evidence type="ECO:0000256" key="2">
    <source>
        <dbReference type="ARBA" id="ARBA00022679"/>
    </source>
</evidence>
<dbReference type="InterPro" id="IPR029044">
    <property type="entry name" value="Nucleotide-diphossugar_trans"/>
</dbReference>
<dbReference type="GO" id="GO:0005525">
    <property type="term" value="F:GTP binding"/>
    <property type="evidence" value="ECO:0007669"/>
    <property type="project" value="UniProtKB-UniRule"/>
</dbReference>
<protein>
    <recommendedName>
        <fullName evidence="8">Probable molybdenum cofactor guanylyltransferase</fullName>
        <shortName evidence="8">MoCo guanylyltransferase</shortName>
        <ecNumber evidence="8">2.7.7.77</ecNumber>
    </recommendedName>
    <alternativeName>
        <fullName evidence="8">GTP:molybdopterin guanylyltransferase</fullName>
    </alternativeName>
    <alternativeName>
        <fullName evidence="8">Mo-MPT guanylyltransferase</fullName>
    </alternativeName>
    <alternativeName>
        <fullName evidence="8">Molybdopterin guanylyltransferase</fullName>
    </alternativeName>
    <alternativeName>
        <fullName evidence="8">Molybdopterin-guanine dinucleotide synthase</fullName>
        <shortName evidence="8">MGD synthase</shortName>
    </alternativeName>
</protein>
<dbReference type="Pfam" id="PF12804">
    <property type="entry name" value="NTP_transf_3"/>
    <property type="match status" value="1"/>
</dbReference>
<dbReference type="PANTHER" id="PTHR19136">
    <property type="entry name" value="MOLYBDENUM COFACTOR GUANYLYLTRANSFERASE"/>
    <property type="match status" value="1"/>
</dbReference>
<comment type="subcellular location">
    <subcellularLocation>
        <location evidence="8">Cytoplasm</location>
    </subcellularLocation>
</comment>
<dbReference type="RefSeq" id="WP_149090800.1">
    <property type="nucleotide sequence ID" value="NZ_VKKY01000002.1"/>
</dbReference>
<keyword evidence="6 8" id="KW-0342">GTP-binding</keyword>
<dbReference type="PANTHER" id="PTHR19136:SF81">
    <property type="entry name" value="MOLYBDENUM COFACTOR GUANYLYLTRANSFERASE"/>
    <property type="match status" value="1"/>
</dbReference>
<feature type="binding site" evidence="8">
    <location>
        <position position="213"/>
    </location>
    <ligand>
        <name>GTP</name>
        <dbReference type="ChEBI" id="CHEBI:37565"/>
    </ligand>
</feature>
<reference evidence="10 11" key="1">
    <citation type="submission" date="2019-07" db="EMBL/GenBank/DDBJ databases">
        <title>Rufibacter sp. nov., isolated from lake sediment.</title>
        <authorList>
            <person name="Qu J.-H."/>
        </authorList>
    </citation>
    <scope>NUCLEOTIDE SEQUENCE [LARGE SCALE GENOMIC DNA]</scope>
    <source>
        <strain evidence="10 11">NBS58-1</strain>
    </source>
</reference>
<evidence type="ECO:0000256" key="1">
    <source>
        <dbReference type="ARBA" id="ARBA00022490"/>
    </source>
</evidence>